<dbReference type="OrthoDB" id="8963429at2759"/>
<proteinExistence type="predicted"/>
<dbReference type="Proteomes" id="UP001154078">
    <property type="component" value="Chromosome 2"/>
</dbReference>
<evidence type="ECO:0000313" key="2">
    <source>
        <dbReference type="Proteomes" id="UP001154078"/>
    </source>
</evidence>
<name>A0A9P0AZP4_BRAAE</name>
<keyword evidence="2" id="KW-1185">Reference proteome</keyword>
<reference evidence="1" key="1">
    <citation type="submission" date="2021-12" db="EMBL/GenBank/DDBJ databases">
        <authorList>
            <person name="King R."/>
        </authorList>
    </citation>
    <scope>NUCLEOTIDE SEQUENCE</scope>
</reference>
<sequence length="147" mass="17063">MDEKSQTRKPRHLRTIRCKDCDQTYIGQTNRRINEKKNIVTSSLTHHVSSTSHNIDFQNTKVFSNVEHPKSGIIKIEKRPYNLNTRDDTQRLPTAWKPVLFKTKPPQRLLNSPCMTGTVIRNQAENQPRATTRNEQIVYKPPADTNI</sequence>
<gene>
    <name evidence="1" type="ORF">MELIAE_LOCUS4164</name>
</gene>
<accession>A0A9P0AZP4</accession>
<dbReference type="EMBL" id="OV121133">
    <property type="protein sequence ID" value="CAH0551594.1"/>
    <property type="molecule type" value="Genomic_DNA"/>
</dbReference>
<protein>
    <submittedName>
        <fullName evidence="1">Uncharacterized protein</fullName>
    </submittedName>
</protein>
<dbReference type="AlphaFoldDB" id="A0A9P0AZP4"/>
<organism evidence="1 2">
    <name type="scientific">Brassicogethes aeneus</name>
    <name type="common">Rape pollen beetle</name>
    <name type="synonym">Meligethes aeneus</name>
    <dbReference type="NCBI Taxonomy" id="1431903"/>
    <lineage>
        <taxon>Eukaryota</taxon>
        <taxon>Metazoa</taxon>
        <taxon>Ecdysozoa</taxon>
        <taxon>Arthropoda</taxon>
        <taxon>Hexapoda</taxon>
        <taxon>Insecta</taxon>
        <taxon>Pterygota</taxon>
        <taxon>Neoptera</taxon>
        <taxon>Endopterygota</taxon>
        <taxon>Coleoptera</taxon>
        <taxon>Polyphaga</taxon>
        <taxon>Cucujiformia</taxon>
        <taxon>Nitidulidae</taxon>
        <taxon>Meligethinae</taxon>
        <taxon>Brassicogethes</taxon>
    </lineage>
</organism>
<evidence type="ECO:0000313" key="1">
    <source>
        <dbReference type="EMBL" id="CAH0551594.1"/>
    </source>
</evidence>